<dbReference type="EMBL" id="JAFIRR010000223">
    <property type="protein sequence ID" value="MCO6419746.1"/>
    <property type="molecule type" value="Genomic_DNA"/>
</dbReference>
<reference evidence="6 7" key="1">
    <citation type="submission" date="2021-12" db="EMBL/GenBank/DDBJ databases">
        <title>Siccirubricoccus leaddurans sp. nov., a high concentration Zn2+ tolerance bacterium.</title>
        <authorList>
            <person name="Cao Y."/>
        </authorList>
    </citation>
    <scope>NUCLEOTIDE SEQUENCE [LARGE SCALE GENOMIC DNA]</scope>
    <source>
        <strain evidence="6 7">KC 17139</strain>
    </source>
</reference>
<gene>
    <name evidence="6" type="ORF">JYK14_26800</name>
</gene>
<name>A0ABT1DCT6_9PROT</name>
<evidence type="ECO:0000256" key="2">
    <source>
        <dbReference type="ARBA" id="ARBA00022643"/>
    </source>
</evidence>
<evidence type="ECO:0000256" key="3">
    <source>
        <dbReference type="ARBA" id="ARBA00023002"/>
    </source>
</evidence>
<dbReference type="NCBIfam" id="TIGR03619">
    <property type="entry name" value="F420_Rv2161c"/>
    <property type="match status" value="1"/>
</dbReference>
<feature type="domain" description="Luciferase-like" evidence="5">
    <location>
        <begin position="17"/>
        <end position="249"/>
    </location>
</feature>
<evidence type="ECO:0000256" key="4">
    <source>
        <dbReference type="ARBA" id="ARBA00023033"/>
    </source>
</evidence>
<sequence length="279" mass="30260">MRVGVFHFPTDYGIAPAELAAALEERGFESLFVCEHTHIPVSRLSPFPGGGELPKRYSHTHDPFVALAFAAAATKRLRLGTGICLVPQHDPIVTAKAVASLDMLSGGRFEFGIGGGWNKEEMAQHGASYETRFKLMRERVLAMKALWTQEVASFSGEFVKLEPSWSYPKPVQKPHPPILLGGETDITLKRIAAYCDGWIPRGGAGFDPAVAKTRLARAAEAAGRDPASLSMTVFRAPAEAKTLEAYRAAGVDRVLLEVPDLTREEVLPLLDRLAQLAAG</sequence>
<dbReference type="InterPro" id="IPR011251">
    <property type="entry name" value="Luciferase-like_dom"/>
</dbReference>
<dbReference type="InterPro" id="IPR036661">
    <property type="entry name" value="Luciferase-like_sf"/>
</dbReference>
<dbReference type="PANTHER" id="PTHR42847:SF4">
    <property type="entry name" value="ALKANESULFONATE MONOOXYGENASE-RELATED"/>
    <property type="match status" value="1"/>
</dbReference>
<dbReference type="PANTHER" id="PTHR42847">
    <property type="entry name" value="ALKANESULFONATE MONOOXYGENASE"/>
    <property type="match status" value="1"/>
</dbReference>
<dbReference type="RefSeq" id="WP_252956426.1">
    <property type="nucleotide sequence ID" value="NZ_JAFIRR010000223.1"/>
</dbReference>
<proteinExistence type="predicted"/>
<accession>A0ABT1DCT6</accession>
<evidence type="ECO:0000256" key="1">
    <source>
        <dbReference type="ARBA" id="ARBA00022630"/>
    </source>
</evidence>
<comment type="caution">
    <text evidence="6">The sequence shown here is derived from an EMBL/GenBank/DDBJ whole genome shotgun (WGS) entry which is preliminary data.</text>
</comment>
<dbReference type="Proteomes" id="UP001523392">
    <property type="component" value="Unassembled WGS sequence"/>
</dbReference>
<dbReference type="InterPro" id="IPR019921">
    <property type="entry name" value="Lucif-like_OxRdtase_Rv2161c"/>
</dbReference>
<keyword evidence="4" id="KW-0503">Monooxygenase</keyword>
<dbReference type="InterPro" id="IPR050172">
    <property type="entry name" value="SsuD_RutA_monooxygenase"/>
</dbReference>
<dbReference type="Pfam" id="PF00296">
    <property type="entry name" value="Bac_luciferase"/>
    <property type="match status" value="1"/>
</dbReference>
<keyword evidence="3" id="KW-0560">Oxidoreductase</keyword>
<evidence type="ECO:0000259" key="5">
    <source>
        <dbReference type="Pfam" id="PF00296"/>
    </source>
</evidence>
<evidence type="ECO:0000313" key="7">
    <source>
        <dbReference type="Proteomes" id="UP001523392"/>
    </source>
</evidence>
<organism evidence="6 7">
    <name type="scientific">Siccirubricoccus soli</name>
    <dbReference type="NCBI Taxonomy" id="2899147"/>
    <lineage>
        <taxon>Bacteria</taxon>
        <taxon>Pseudomonadati</taxon>
        <taxon>Pseudomonadota</taxon>
        <taxon>Alphaproteobacteria</taxon>
        <taxon>Acetobacterales</taxon>
        <taxon>Roseomonadaceae</taxon>
        <taxon>Siccirubricoccus</taxon>
    </lineage>
</organism>
<keyword evidence="2" id="KW-0288">FMN</keyword>
<evidence type="ECO:0000313" key="6">
    <source>
        <dbReference type="EMBL" id="MCO6419746.1"/>
    </source>
</evidence>
<keyword evidence="7" id="KW-1185">Reference proteome</keyword>
<dbReference type="Gene3D" id="3.20.20.30">
    <property type="entry name" value="Luciferase-like domain"/>
    <property type="match status" value="1"/>
</dbReference>
<keyword evidence="1" id="KW-0285">Flavoprotein</keyword>
<protein>
    <submittedName>
        <fullName evidence="6">LLM class F420-dependent oxidoreductase</fullName>
    </submittedName>
</protein>
<dbReference type="SUPFAM" id="SSF51679">
    <property type="entry name" value="Bacterial luciferase-like"/>
    <property type="match status" value="1"/>
</dbReference>